<sequence>MKFDYDLFMEILCFLPIETLLRFRCLSKTCCSCIDSSEFINLHLNQSLKTNTNRNLIIHELEPKGSIYAIELDSLESDRCPVELHRLYNPHFDTFMHGHGSDVFGSCNGLLAMYNNEGIVLWNPATRKHKTLPRFWGHCYGDYEMLHGFGYDALNDDYKLIIMSQHYMENNIRVMVYSLKGNSSTRVEDLLGYSIIRTYDKRRSVGVLAGGSLHWVVNRKGDVTDRVILAFGVGDEKFCELPKPQMESENICLYVEEIGGRLAICRQWPYWIYEIWIMKEYGVMESWTKLFNFTSSTACRHNLVYVKALCCLRTKTGDEVLLLHDQNSKNLFFFGLRQGRTEKLATFGLPQHNIYSRISANVCMRSLAPVKFQRKELKRTREEKKEKEQRRQKQISLK</sequence>
<keyword evidence="2" id="KW-1185">Reference proteome</keyword>
<name>A0ACB7HW08_MANES</name>
<reference evidence="2" key="1">
    <citation type="journal article" date="2016" name="Nat. Biotechnol.">
        <title>Sequencing wild and cultivated cassava and related species reveals extensive interspecific hybridization and genetic diversity.</title>
        <authorList>
            <person name="Bredeson J.V."/>
            <person name="Lyons J.B."/>
            <person name="Prochnik S.E."/>
            <person name="Wu G.A."/>
            <person name="Ha C.M."/>
            <person name="Edsinger-Gonzales E."/>
            <person name="Grimwood J."/>
            <person name="Schmutz J."/>
            <person name="Rabbi I.Y."/>
            <person name="Egesi C."/>
            <person name="Nauluvula P."/>
            <person name="Lebot V."/>
            <person name="Ndunguru J."/>
            <person name="Mkamilo G."/>
            <person name="Bart R.S."/>
            <person name="Setter T.L."/>
            <person name="Gleadow R.M."/>
            <person name="Kulakow P."/>
            <person name="Ferguson M.E."/>
            <person name="Rounsley S."/>
            <person name="Rokhsar D.S."/>
        </authorList>
    </citation>
    <scope>NUCLEOTIDE SEQUENCE [LARGE SCALE GENOMIC DNA]</scope>
    <source>
        <strain evidence="2">cv. AM560-2</strain>
    </source>
</reference>
<dbReference type="Proteomes" id="UP000091857">
    <property type="component" value="Chromosome 4"/>
</dbReference>
<protein>
    <submittedName>
        <fullName evidence="1">Uncharacterized protein</fullName>
    </submittedName>
</protein>
<dbReference type="EMBL" id="CM004390">
    <property type="protein sequence ID" value="KAG8656301.1"/>
    <property type="molecule type" value="Genomic_DNA"/>
</dbReference>
<comment type="caution">
    <text evidence="1">The sequence shown here is derived from an EMBL/GenBank/DDBJ whole genome shotgun (WGS) entry which is preliminary data.</text>
</comment>
<gene>
    <name evidence="1" type="ORF">MANES_04G117566v8</name>
</gene>
<evidence type="ECO:0000313" key="1">
    <source>
        <dbReference type="EMBL" id="KAG8656301.1"/>
    </source>
</evidence>
<accession>A0ACB7HW08</accession>
<organism evidence="1 2">
    <name type="scientific">Manihot esculenta</name>
    <name type="common">Cassava</name>
    <name type="synonym">Jatropha manihot</name>
    <dbReference type="NCBI Taxonomy" id="3983"/>
    <lineage>
        <taxon>Eukaryota</taxon>
        <taxon>Viridiplantae</taxon>
        <taxon>Streptophyta</taxon>
        <taxon>Embryophyta</taxon>
        <taxon>Tracheophyta</taxon>
        <taxon>Spermatophyta</taxon>
        <taxon>Magnoliopsida</taxon>
        <taxon>eudicotyledons</taxon>
        <taxon>Gunneridae</taxon>
        <taxon>Pentapetalae</taxon>
        <taxon>rosids</taxon>
        <taxon>fabids</taxon>
        <taxon>Malpighiales</taxon>
        <taxon>Euphorbiaceae</taxon>
        <taxon>Crotonoideae</taxon>
        <taxon>Manihoteae</taxon>
        <taxon>Manihot</taxon>
    </lineage>
</organism>
<evidence type="ECO:0000313" key="2">
    <source>
        <dbReference type="Proteomes" id="UP000091857"/>
    </source>
</evidence>
<proteinExistence type="predicted"/>